<evidence type="ECO:0000256" key="1">
    <source>
        <dbReference type="ARBA" id="ARBA00023002"/>
    </source>
</evidence>
<dbReference type="Pfam" id="PF00106">
    <property type="entry name" value="adh_short"/>
    <property type="match status" value="1"/>
</dbReference>
<dbReference type="SUPFAM" id="SSF51735">
    <property type="entry name" value="NAD(P)-binding Rossmann-fold domains"/>
    <property type="match status" value="1"/>
</dbReference>
<dbReference type="InterPro" id="IPR036291">
    <property type="entry name" value="NAD(P)-bd_dom_sf"/>
</dbReference>
<reference evidence="2" key="1">
    <citation type="journal article" date="2021" name="Nat. Commun.">
        <title>Genetic determinants of endophytism in the Arabidopsis root mycobiome.</title>
        <authorList>
            <person name="Mesny F."/>
            <person name="Miyauchi S."/>
            <person name="Thiergart T."/>
            <person name="Pickel B."/>
            <person name="Atanasova L."/>
            <person name="Karlsson M."/>
            <person name="Huettel B."/>
            <person name="Barry K.W."/>
            <person name="Haridas S."/>
            <person name="Chen C."/>
            <person name="Bauer D."/>
            <person name="Andreopoulos W."/>
            <person name="Pangilinan J."/>
            <person name="LaButti K."/>
            <person name="Riley R."/>
            <person name="Lipzen A."/>
            <person name="Clum A."/>
            <person name="Drula E."/>
            <person name="Henrissat B."/>
            <person name="Kohler A."/>
            <person name="Grigoriev I.V."/>
            <person name="Martin F.M."/>
            <person name="Hacquard S."/>
        </authorList>
    </citation>
    <scope>NUCLEOTIDE SEQUENCE</scope>
    <source>
        <strain evidence="2">MPI-CAGE-CH-0235</strain>
    </source>
</reference>
<keyword evidence="1" id="KW-0560">Oxidoreductase</keyword>
<dbReference type="OrthoDB" id="191139at2759"/>
<dbReference type="EMBL" id="JAGPNK010000001">
    <property type="protein sequence ID" value="KAH7329697.1"/>
    <property type="molecule type" value="Genomic_DNA"/>
</dbReference>
<name>A0A8K0WXG4_9HYPO</name>
<proteinExistence type="predicted"/>
<keyword evidence="3" id="KW-1185">Reference proteome</keyword>
<accession>A0A8K0WXG4</accession>
<gene>
    <name evidence="2" type="ORF">B0I35DRAFT_420677</name>
</gene>
<sequence length="146" mass="15607">MGAFGFIFRQLTDKPKPLPKSVNLQGKTALVTGANGGLGLEASKELVAHGLSCLILGVRISSKAEDAKKAILQINPSVIIQLWEFDQESFECIKVFADRAAALNRLDAVILNAGVKRITYGKSTQGCHEANIQVCNGNTIVANLTL</sequence>
<dbReference type="InterPro" id="IPR002347">
    <property type="entry name" value="SDR_fam"/>
</dbReference>
<protein>
    <submittedName>
        <fullName evidence="2">Uncharacterized protein</fullName>
    </submittedName>
</protein>
<dbReference type="Gene3D" id="3.40.50.720">
    <property type="entry name" value="NAD(P)-binding Rossmann-like Domain"/>
    <property type="match status" value="1"/>
</dbReference>
<dbReference type="PANTHER" id="PTHR43157">
    <property type="entry name" value="PHOSPHATIDYLINOSITOL-GLYCAN BIOSYNTHESIS CLASS F PROTEIN-RELATED"/>
    <property type="match status" value="1"/>
</dbReference>
<dbReference type="PRINTS" id="PR00081">
    <property type="entry name" value="GDHRDH"/>
</dbReference>
<dbReference type="PANTHER" id="PTHR43157:SF31">
    <property type="entry name" value="PHOSPHATIDYLINOSITOL-GLYCAN BIOSYNTHESIS CLASS F PROTEIN"/>
    <property type="match status" value="1"/>
</dbReference>
<dbReference type="AlphaFoldDB" id="A0A8K0WXG4"/>
<evidence type="ECO:0000313" key="3">
    <source>
        <dbReference type="Proteomes" id="UP000813444"/>
    </source>
</evidence>
<organism evidence="2 3">
    <name type="scientific">Stachybotrys elegans</name>
    <dbReference type="NCBI Taxonomy" id="80388"/>
    <lineage>
        <taxon>Eukaryota</taxon>
        <taxon>Fungi</taxon>
        <taxon>Dikarya</taxon>
        <taxon>Ascomycota</taxon>
        <taxon>Pezizomycotina</taxon>
        <taxon>Sordariomycetes</taxon>
        <taxon>Hypocreomycetidae</taxon>
        <taxon>Hypocreales</taxon>
        <taxon>Stachybotryaceae</taxon>
        <taxon>Stachybotrys</taxon>
    </lineage>
</organism>
<dbReference type="Proteomes" id="UP000813444">
    <property type="component" value="Unassembled WGS sequence"/>
</dbReference>
<evidence type="ECO:0000313" key="2">
    <source>
        <dbReference type="EMBL" id="KAH7329697.1"/>
    </source>
</evidence>
<dbReference type="GO" id="GO:0016491">
    <property type="term" value="F:oxidoreductase activity"/>
    <property type="evidence" value="ECO:0007669"/>
    <property type="project" value="UniProtKB-KW"/>
</dbReference>
<comment type="caution">
    <text evidence="2">The sequence shown here is derived from an EMBL/GenBank/DDBJ whole genome shotgun (WGS) entry which is preliminary data.</text>
</comment>